<protein>
    <submittedName>
        <fullName evidence="1">Uncharacterized protein</fullName>
    </submittedName>
</protein>
<dbReference type="RefSeq" id="WP_092651193.1">
    <property type="nucleotide sequence ID" value="NZ_LT629732.1"/>
</dbReference>
<proteinExistence type="predicted"/>
<evidence type="ECO:0000313" key="2">
    <source>
        <dbReference type="Proteomes" id="UP000198983"/>
    </source>
</evidence>
<dbReference type="EMBL" id="LT629732">
    <property type="protein sequence ID" value="SDR95147.1"/>
    <property type="molecule type" value="Genomic_DNA"/>
</dbReference>
<sequence>MSSDPTTRTRAERSAFRAWVRTHHPDVGGDHAEFVAGLERMRGGREVASARTPSPGAAGSAARADDVSTFRRRGGLWLLIRWWRRMRRREPRVR</sequence>
<dbReference type="AlphaFoldDB" id="A0A1H1N885"/>
<accession>A0A1H1N885</accession>
<dbReference type="OrthoDB" id="5198651at2"/>
<gene>
    <name evidence="1" type="ORF">SAMN04489717_1135</name>
</gene>
<name>A0A1H1N885_9ACTN</name>
<organism evidence="1 2">
    <name type="scientific">Actinopolymorpha singaporensis</name>
    <dbReference type="NCBI Taxonomy" id="117157"/>
    <lineage>
        <taxon>Bacteria</taxon>
        <taxon>Bacillati</taxon>
        <taxon>Actinomycetota</taxon>
        <taxon>Actinomycetes</taxon>
        <taxon>Propionibacteriales</taxon>
        <taxon>Actinopolymorphaceae</taxon>
        <taxon>Actinopolymorpha</taxon>
    </lineage>
</organism>
<reference evidence="1 2" key="1">
    <citation type="submission" date="2016-10" db="EMBL/GenBank/DDBJ databases">
        <authorList>
            <person name="de Groot N.N."/>
        </authorList>
    </citation>
    <scope>NUCLEOTIDE SEQUENCE [LARGE SCALE GENOMIC DNA]</scope>
    <source>
        <strain evidence="1 2">DSM 22024</strain>
    </source>
</reference>
<dbReference type="Proteomes" id="UP000198983">
    <property type="component" value="Chromosome I"/>
</dbReference>
<keyword evidence="2" id="KW-1185">Reference proteome</keyword>
<evidence type="ECO:0000313" key="1">
    <source>
        <dbReference type="EMBL" id="SDR95147.1"/>
    </source>
</evidence>
<dbReference type="STRING" id="117157.SAMN04489717_1135"/>